<name>A0A3B1AE80_9ZZZZ</name>
<organism evidence="1">
    <name type="scientific">hydrothermal vent metagenome</name>
    <dbReference type="NCBI Taxonomy" id="652676"/>
    <lineage>
        <taxon>unclassified sequences</taxon>
        <taxon>metagenomes</taxon>
        <taxon>ecological metagenomes</taxon>
    </lineage>
</organism>
<sequence length="32" mass="3840">MFPPDYDPETGQFMKNLYNSLSEKDRRRYAAV</sequence>
<feature type="non-terminal residue" evidence="1">
    <location>
        <position position="32"/>
    </location>
</feature>
<accession>A0A3B1AE80</accession>
<evidence type="ECO:0000313" key="1">
    <source>
        <dbReference type="EMBL" id="VAX02112.1"/>
    </source>
</evidence>
<reference evidence="1" key="1">
    <citation type="submission" date="2018-06" db="EMBL/GenBank/DDBJ databases">
        <authorList>
            <person name="Zhirakovskaya E."/>
        </authorList>
    </citation>
    <scope>NUCLEOTIDE SEQUENCE</scope>
</reference>
<proteinExistence type="predicted"/>
<dbReference type="EMBL" id="UOFV01000290">
    <property type="protein sequence ID" value="VAX02112.1"/>
    <property type="molecule type" value="Genomic_DNA"/>
</dbReference>
<protein>
    <submittedName>
        <fullName evidence="1">Uncharacterized protein</fullName>
    </submittedName>
</protein>
<gene>
    <name evidence="1" type="ORF">MNBD_GAMMA19-2200</name>
</gene>
<dbReference type="AlphaFoldDB" id="A0A3B1AE80"/>